<comment type="caution">
    <text evidence="2">The sequence shown here is derived from an EMBL/GenBank/DDBJ whole genome shotgun (WGS) entry which is preliminary data.</text>
</comment>
<dbReference type="InterPro" id="IPR051886">
    <property type="entry name" value="Seed_Dev/Stress_Resp_Reg"/>
</dbReference>
<organism evidence="2 3">
    <name type="scientific">Ilex paraguariensis</name>
    <name type="common">yerba mate</name>
    <dbReference type="NCBI Taxonomy" id="185542"/>
    <lineage>
        <taxon>Eukaryota</taxon>
        <taxon>Viridiplantae</taxon>
        <taxon>Streptophyta</taxon>
        <taxon>Embryophyta</taxon>
        <taxon>Tracheophyta</taxon>
        <taxon>Spermatophyta</taxon>
        <taxon>Magnoliopsida</taxon>
        <taxon>eudicotyledons</taxon>
        <taxon>Gunneridae</taxon>
        <taxon>Pentapetalae</taxon>
        <taxon>asterids</taxon>
        <taxon>campanulids</taxon>
        <taxon>Aquifoliales</taxon>
        <taxon>Aquifoliaceae</taxon>
        <taxon>Ilex</taxon>
    </lineage>
</organism>
<evidence type="ECO:0000313" key="2">
    <source>
        <dbReference type="EMBL" id="CAK9150397.1"/>
    </source>
</evidence>
<feature type="domain" description="DOG1" evidence="1">
    <location>
        <begin position="11"/>
        <end position="230"/>
    </location>
</feature>
<dbReference type="AlphaFoldDB" id="A0ABC8RZU6"/>
<sequence>MGGRHEMSNNSNSFESFLEGWQVRQEHYLDELLTVLENCHEFRDDDLRDLIARVLTHYQDYYEEKSKLVNRDVFLAFSPTWFSHFERSFFWIAGFKPGLAIRLGMNSVDDLSEDQIRKMELLKAVIKMEEKTLMEKLAKIQESVAAPPVVELARRAGRKLMNGEAQEVDSVIEMLRMAMEAVLHTADMLRTTATESVVKILNPIQNVKFLAAATQLQLRIRMLGMQREAEQRANNRGGEF</sequence>
<reference evidence="2 3" key="1">
    <citation type="submission" date="2024-02" db="EMBL/GenBank/DDBJ databases">
        <authorList>
            <person name="Vignale AGUSTIN F."/>
            <person name="Sosa J E."/>
            <person name="Modenutti C."/>
        </authorList>
    </citation>
    <scope>NUCLEOTIDE SEQUENCE [LARGE SCALE GENOMIC DNA]</scope>
</reference>
<gene>
    <name evidence="2" type="ORF">ILEXP_LOCUS18549</name>
</gene>
<evidence type="ECO:0000259" key="1">
    <source>
        <dbReference type="PROSITE" id="PS51806"/>
    </source>
</evidence>
<protein>
    <recommendedName>
        <fullName evidence="1">DOG1 domain-containing protein</fullName>
    </recommendedName>
</protein>
<name>A0ABC8RZU6_9AQUA</name>
<dbReference type="InterPro" id="IPR025422">
    <property type="entry name" value="TGA_domain"/>
</dbReference>
<dbReference type="PANTHER" id="PTHR46354:SF13">
    <property type="entry name" value="PROTEIN DOG1-LIKE 4"/>
    <property type="match status" value="1"/>
</dbReference>
<dbReference type="PANTHER" id="PTHR46354">
    <property type="entry name" value="DOG1 DOMAIN-CONTAINING PROTEIN"/>
    <property type="match status" value="1"/>
</dbReference>
<accession>A0ABC8RZU6</accession>
<dbReference type="Proteomes" id="UP001642360">
    <property type="component" value="Unassembled WGS sequence"/>
</dbReference>
<proteinExistence type="predicted"/>
<dbReference type="EMBL" id="CAUOFW020002036">
    <property type="protein sequence ID" value="CAK9150397.1"/>
    <property type="molecule type" value="Genomic_DNA"/>
</dbReference>
<dbReference type="Pfam" id="PF14144">
    <property type="entry name" value="DOG1"/>
    <property type="match status" value="1"/>
</dbReference>
<dbReference type="PROSITE" id="PS51806">
    <property type="entry name" value="DOG1"/>
    <property type="match status" value="1"/>
</dbReference>
<evidence type="ECO:0000313" key="3">
    <source>
        <dbReference type="Proteomes" id="UP001642360"/>
    </source>
</evidence>
<keyword evidence="3" id="KW-1185">Reference proteome</keyword>